<dbReference type="PANTHER" id="PTHR31218">
    <property type="entry name" value="WAT1-RELATED PROTEIN"/>
    <property type="match status" value="1"/>
</dbReference>
<feature type="transmembrane region" description="Helical" evidence="4">
    <location>
        <begin position="12"/>
        <end position="33"/>
    </location>
</feature>
<dbReference type="AlphaFoldDB" id="A0A9Q0R3S1"/>
<feature type="transmembrane region" description="Helical" evidence="4">
    <location>
        <begin position="39"/>
        <end position="60"/>
    </location>
</feature>
<protein>
    <submittedName>
        <fullName evidence="5">Uncharacterized protein</fullName>
    </submittedName>
</protein>
<feature type="transmembrane region" description="Helical" evidence="4">
    <location>
        <begin position="103"/>
        <end position="128"/>
    </location>
</feature>
<evidence type="ECO:0000256" key="1">
    <source>
        <dbReference type="ARBA" id="ARBA00022692"/>
    </source>
</evidence>
<dbReference type="GO" id="GO:0016020">
    <property type="term" value="C:membrane"/>
    <property type="evidence" value="ECO:0007669"/>
    <property type="project" value="InterPro"/>
</dbReference>
<accession>A0A9Q0R3S1</accession>
<keyword evidence="3 4" id="KW-0472">Membrane</keyword>
<comment type="caution">
    <text evidence="5">The sequence shown here is derived from an EMBL/GenBank/DDBJ whole genome shotgun (WGS) entry which is preliminary data.</text>
</comment>
<dbReference type="GO" id="GO:0022857">
    <property type="term" value="F:transmembrane transporter activity"/>
    <property type="evidence" value="ECO:0007669"/>
    <property type="project" value="InterPro"/>
</dbReference>
<dbReference type="EMBL" id="JAMYWD010000001">
    <property type="protein sequence ID" value="KAJ4981912.1"/>
    <property type="molecule type" value="Genomic_DNA"/>
</dbReference>
<evidence type="ECO:0000313" key="5">
    <source>
        <dbReference type="EMBL" id="KAJ4981912.1"/>
    </source>
</evidence>
<keyword evidence="1 4" id="KW-0812">Transmembrane</keyword>
<gene>
    <name evidence="5" type="ORF">NE237_032749</name>
</gene>
<dbReference type="OrthoDB" id="906389at2759"/>
<name>A0A9Q0R3S1_9MAGN</name>
<evidence type="ECO:0000256" key="3">
    <source>
        <dbReference type="ARBA" id="ARBA00023136"/>
    </source>
</evidence>
<sequence length="155" mass="17261">MDLMSERPKRHLAMLALQFIYAGFHVVSGVALNMGISKIVFLVYNNIIALLLFISLGYFLERVRRPELRASFLVDCFLFALVGLWSPVTGLLIAAFIERNFQAWFVHSGTEFFSVSYMGIVASGIAFADKIWCIETDGPLFETLVVAIMASNALG</sequence>
<keyword evidence="2 4" id="KW-1133">Transmembrane helix</keyword>
<evidence type="ECO:0000313" key="6">
    <source>
        <dbReference type="Proteomes" id="UP001141806"/>
    </source>
</evidence>
<evidence type="ECO:0000256" key="4">
    <source>
        <dbReference type="SAM" id="Phobius"/>
    </source>
</evidence>
<dbReference type="InterPro" id="IPR030184">
    <property type="entry name" value="WAT1-related"/>
</dbReference>
<evidence type="ECO:0000256" key="2">
    <source>
        <dbReference type="ARBA" id="ARBA00022989"/>
    </source>
</evidence>
<keyword evidence="6" id="KW-1185">Reference proteome</keyword>
<reference evidence="5" key="1">
    <citation type="journal article" date="2023" name="Plant J.">
        <title>The genome of the king protea, Protea cynaroides.</title>
        <authorList>
            <person name="Chang J."/>
            <person name="Duong T.A."/>
            <person name="Schoeman C."/>
            <person name="Ma X."/>
            <person name="Roodt D."/>
            <person name="Barker N."/>
            <person name="Li Z."/>
            <person name="Van de Peer Y."/>
            <person name="Mizrachi E."/>
        </authorList>
    </citation>
    <scope>NUCLEOTIDE SEQUENCE</scope>
    <source>
        <tissue evidence="5">Young leaves</tissue>
    </source>
</reference>
<dbReference type="Proteomes" id="UP001141806">
    <property type="component" value="Unassembled WGS sequence"/>
</dbReference>
<organism evidence="5 6">
    <name type="scientific">Protea cynaroides</name>
    <dbReference type="NCBI Taxonomy" id="273540"/>
    <lineage>
        <taxon>Eukaryota</taxon>
        <taxon>Viridiplantae</taxon>
        <taxon>Streptophyta</taxon>
        <taxon>Embryophyta</taxon>
        <taxon>Tracheophyta</taxon>
        <taxon>Spermatophyta</taxon>
        <taxon>Magnoliopsida</taxon>
        <taxon>Proteales</taxon>
        <taxon>Proteaceae</taxon>
        <taxon>Protea</taxon>
    </lineage>
</organism>
<proteinExistence type="predicted"/>
<feature type="transmembrane region" description="Helical" evidence="4">
    <location>
        <begin position="72"/>
        <end position="97"/>
    </location>
</feature>